<reference evidence="2" key="1">
    <citation type="submission" date="2023-07" db="EMBL/GenBank/DDBJ databases">
        <authorList>
            <person name="Stuckert A."/>
        </authorList>
    </citation>
    <scope>NUCLEOTIDE SEQUENCE</scope>
</reference>
<comment type="caution">
    <text evidence="2">The sequence shown here is derived from an EMBL/GenBank/DDBJ whole genome shotgun (WGS) entry which is preliminary data.</text>
</comment>
<accession>A0ABN9ME02</accession>
<sequence length="216" mass="25652">MSVTLYPDLHYIFFYLLVEHDKEFFHRRRHHREFRFDLAKIPEGEAVTAAEFRIYKDYIRERFDNETFQISIYQVLQEHQGKFTLYCKLMGNCCGSTAAEMLWIRSKIRNVCTYPQGPALCSGFLLWFIEEISNRSITSEQFVIEIHYSVARCTENCDYWRTGFRPVPARLQDHLGSGRRLVSFRHYRHQQSLGADPRSKILACSCLWRATMVSDR</sequence>
<keyword evidence="3" id="KW-1185">Reference proteome</keyword>
<name>A0ABN9ME02_9NEOB</name>
<dbReference type="Pfam" id="PF00688">
    <property type="entry name" value="TGFb_propeptide"/>
    <property type="match status" value="1"/>
</dbReference>
<feature type="domain" description="TGF-beta propeptide" evidence="1">
    <location>
        <begin position="19"/>
        <end position="81"/>
    </location>
</feature>
<organism evidence="2 3">
    <name type="scientific">Ranitomeya imitator</name>
    <name type="common">mimic poison frog</name>
    <dbReference type="NCBI Taxonomy" id="111125"/>
    <lineage>
        <taxon>Eukaryota</taxon>
        <taxon>Metazoa</taxon>
        <taxon>Chordata</taxon>
        <taxon>Craniata</taxon>
        <taxon>Vertebrata</taxon>
        <taxon>Euteleostomi</taxon>
        <taxon>Amphibia</taxon>
        <taxon>Batrachia</taxon>
        <taxon>Anura</taxon>
        <taxon>Neobatrachia</taxon>
        <taxon>Hyloidea</taxon>
        <taxon>Dendrobatidae</taxon>
        <taxon>Dendrobatinae</taxon>
        <taxon>Ranitomeya</taxon>
    </lineage>
</organism>
<evidence type="ECO:0000313" key="3">
    <source>
        <dbReference type="Proteomes" id="UP001176940"/>
    </source>
</evidence>
<dbReference type="EMBL" id="CAUEEQ010064392">
    <property type="protein sequence ID" value="CAJ0964977.1"/>
    <property type="molecule type" value="Genomic_DNA"/>
</dbReference>
<evidence type="ECO:0000259" key="1">
    <source>
        <dbReference type="Pfam" id="PF00688"/>
    </source>
</evidence>
<proteinExistence type="predicted"/>
<dbReference type="Proteomes" id="UP001176940">
    <property type="component" value="Unassembled WGS sequence"/>
</dbReference>
<evidence type="ECO:0000313" key="2">
    <source>
        <dbReference type="EMBL" id="CAJ0964977.1"/>
    </source>
</evidence>
<dbReference type="InterPro" id="IPR001111">
    <property type="entry name" value="TGF-b_propeptide"/>
</dbReference>
<protein>
    <recommendedName>
        <fullName evidence="1">TGF-beta propeptide domain-containing protein</fullName>
    </recommendedName>
</protein>
<gene>
    <name evidence="2" type="ORF">RIMI_LOCUS19814761</name>
</gene>
<dbReference type="Gene3D" id="2.60.120.970">
    <property type="match status" value="1"/>
</dbReference>